<sequence length="226" mass="25358">MPNKPHSLIKTPMLSRMCCFVQASMPPTPATCQPISIPLCMDLPYSDTVMPNALGHQTQDDAGLEIHQFFPLVKVQCSPHLRPFLCSIYAPECTSGQARPPCKTLCEQARSGCEPLMNKFGFQWPESLKCDALSTESCEHVSLRPPLRGDVMITSNHISVYRRETDRLSVSADICTQTPDQQKCLQAAVSERRNVSSPLYLVVKPVFFFLFVCLFLPFFNDLQTII</sequence>
<feature type="disulfide bond" evidence="3">
    <location>
        <begin position="106"/>
        <end position="130"/>
    </location>
</feature>
<evidence type="ECO:0000256" key="4">
    <source>
        <dbReference type="SAM" id="Phobius"/>
    </source>
</evidence>
<evidence type="ECO:0000256" key="2">
    <source>
        <dbReference type="ARBA" id="ARBA00023157"/>
    </source>
</evidence>
<keyword evidence="4" id="KW-0472">Membrane</keyword>
<dbReference type="SMART" id="SM00063">
    <property type="entry name" value="FRI"/>
    <property type="match status" value="1"/>
</dbReference>
<proteinExistence type="predicted"/>
<evidence type="ECO:0000256" key="3">
    <source>
        <dbReference type="PROSITE-ProRule" id="PRU00090"/>
    </source>
</evidence>
<dbReference type="InterPro" id="IPR020067">
    <property type="entry name" value="Frizzled_dom"/>
</dbReference>
<dbReference type="InterPro" id="IPR036790">
    <property type="entry name" value="Frizzled_dom_sf"/>
</dbReference>
<accession>A0A667XT63</accession>
<reference evidence="6" key="2">
    <citation type="submission" date="2025-08" db="UniProtKB">
        <authorList>
            <consortium name="Ensembl"/>
        </authorList>
    </citation>
    <scope>IDENTIFICATION</scope>
</reference>
<reference evidence="6" key="3">
    <citation type="submission" date="2025-09" db="UniProtKB">
        <authorList>
            <consortium name="Ensembl"/>
        </authorList>
    </citation>
    <scope>IDENTIFICATION</scope>
</reference>
<keyword evidence="7" id="KW-1185">Reference proteome</keyword>
<feature type="disulfide bond" evidence="3">
    <location>
        <begin position="32"/>
        <end position="93"/>
    </location>
</feature>
<dbReference type="GO" id="GO:0017147">
    <property type="term" value="F:Wnt-protein binding"/>
    <property type="evidence" value="ECO:0007669"/>
    <property type="project" value="TreeGrafter"/>
</dbReference>
<protein>
    <recommendedName>
        <fullName evidence="5">FZ domain-containing protein</fullName>
    </recommendedName>
</protein>
<evidence type="ECO:0000313" key="6">
    <source>
        <dbReference type="Ensembl" id="ENSMMDP00005020820.1"/>
    </source>
</evidence>
<dbReference type="GO" id="GO:0042813">
    <property type="term" value="F:Wnt receptor activity"/>
    <property type="evidence" value="ECO:0007669"/>
    <property type="project" value="TreeGrafter"/>
</dbReference>
<evidence type="ECO:0000256" key="1">
    <source>
        <dbReference type="ARBA" id="ARBA00022473"/>
    </source>
</evidence>
<feature type="transmembrane region" description="Helical" evidence="4">
    <location>
        <begin position="199"/>
        <end position="219"/>
    </location>
</feature>
<comment type="caution">
    <text evidence="3">Lacks conserved residue(s) required for the propagation of feature annotation.</text>
</comment>
<evidence type="ECO:0000259" key="5">
    <source>
        <dbReference type="PROSITE" id="PS50038"/>
    </source>
</evidence>
<keyword evidence="2 3" id="KW-1015">Disulfide bond</keyword>
<keyword evidence="4" id="KW-0812">Transmembrane</keyword>
<dbReference type="GO" id="GO:0005886">
    <property type="term" value="C:plasma membrane"/>
    <property type="evidence" value="ECO:0007669"/>
    <property type="project" value="TreeGrafter"/>
</dbReference>
<dbReference type="GeneTree" id="ENSGT00940000166686"/>
<dbReference type="PANTHER" id="PTHR11309:SF47">
    <property type="entry name" value="FRIZZLED"/>
    <property type="match status" value="1"/>
</dbReference>
<dbReference type="Ensembl" id="ENSMMDT00005021304.1">
    <property type="protein sequence ID" value="ENSMMDP00005020820.1"/>
    <property type="gene ID" value="ENSMMDG00005010224.1"/>
</dbReference>
<name>A0A667XT63_9TELE</name>
<dbReference type="AlphaFoldDB" id="A0A667XT63"/>
<dbReference type="GO" id="GO:0035567">
    <property type="term" value="P:non-canonical Wnt signaling pathway"/>
    <property type="evidence" value="ECO:0007669"/>
    <property type="project" value="TreeGrafter"/>
</dbReference>
<dbReference type="Pfam" id="PF01392">
    <property type="entry name" value="Fz"/>
    <property type="match status" value="1"/>
</dbReference>
<reference evidence="6" key="1">
    <citation type="submission" date="2019-06" db="EMBL/GenBank/DDBJ databases">
        <authorList>
            <consortium name="Wellcome Sanger Institute Data Sharing"/>
        </authorList>
    </citation>
    <scope>NUCLEOTIDE SEQUENCE [LARGE SCALE GENOMIC DNA]</scope>
</reference>
<keyword evidence="4" id="KW-1133">Transmembrane helix</keyword>
<feature type="disulfide bond" evidence="3">
    <location>
        <begin position="40"/>
        <end position="86"/>
    </location>
</feature>
<dbReference type="PANTHER" id="PTHR11309">
    <property type="entry name" value="FRIZZLED"/>
    <property type="match status" value="1"/>
</dbReference>
<evidence type="ECO:0000313" key="7">
    <source>
        <dbReference type="Proteomes" id="UP000472263"/>
    </source>
</evidence>
<dbReference type="GO" id="GO:0060070">
    <property type="term" value="P:canonical Wnt signaling pathway"/>
    <property type="evidence" value="ECO:0007669"/>
    <property type="project" value="TreeGrafter"/>
</dbReference>
<keyword evidence="1" id="KW-0217">Developmental protein</keyword>
<feature type="domain" description="FZ" evidence="5">
    <location>
        <begin position="27"/>
        <end position="141"/>
    </location>
</feature>
<dbReference type="PROSITE" id="PS50038">
    <property type="entry name" value="FZ"/>
    <property type="match status" value="1"/>
</dbReference>
<dbReference type="InterPro" id="IPR015526">
    <property type="entry name" value="Frizzled/SFRP"/>
</dbReference>
<dbReference type="Proteomes" id="UP000472263">
    <property type="component" value="Chromosome 16"/>
</dbReference>
<dbReference type="SUPFAM" id="SSF63501">
    <property type="entry name" value="Frizzled cysteine-rich domain"/>
    <property type="match status" value="1"/>
</dbReference>
<dbReference type="Gene3D" id="1.10.2000.10">
    <property type="entry name" value="Frizzled cysteine-rich domain"/>
    <property type="match status" value="1"/>
</dbReference>
<organism evidence="6 7">
    <name type="scientific">Myripristis murdjan</name>
    <name type="common">pinecone soldierfish</name>
    <dbReference type="NCBI Taxonomy" id="586833"/>
    <lineage>
        <taxon>Eukaryota</taxon>
        <taxon>Metazoa</taxon>
        <taxon>Chordata</taxon>
        <taxon>Craniata</taxon>
        <taxon>Vertebrata</taxon>
        <taxon>Euteleostomi</taxon>
        <taxon>Actinopterygii</taxon>
        <taxon>Neopterygii</taxon>
        <taxon>Teleostei</taxon>
        <taxon>Neoteleostei</taxon>
        <taxon>Acanthomorphata</taxon>
        <taxon>Holocentriformes</taxon>
        <taxon>Holocentridae</taxon>
        <taxon>Myripristis</taxon>
    </lineage>
</organism>